<protein>
    <submittedName>
        <fullName evidence="1">Uncharacterized protein</fullName>
    </submittedName>
</protein>
<proteinExistence type="predicted"/>
<comment type="caution">
    <text evidence="1">The sequence shown here is derived from an EMBL/GenBank/DDBJ whole genome shotgun (WGS) entry which is preliminary data.</text>
</comment>
<organism evidence="1 2">
    <name type="scientific">Smallanthus sonchifolius</name>
    <dbReference type="NCBI Taxonomy" id="185202"/>
    <lineage>
        <taxon>Eukaryota</taxon>
        <taxon>Viridiplantae</taxon>
        <taxon>Streptophyta</taxon>
        <taxon>Embryophyta</taxon>
        <taxon>Tracheophyta</taxon>
        <taxon>Spermatophyta</taxon>
        <taxon>Magnoliopsida</taxon>
        <taxon>eudicotyledons</taxon>
        <taxon>Gunneridae</taxon>
        <taxon>Pentapetalae</taxon>
        <taxon>asterids</taxon>
        <taxon>campanulids</taxon>
        <taxon>Asterales</taxon>
        <taxon>Asteraceae</taxon>
        <taxon>Asteroideae</taxon>
        <taxon>Heliantheae alliance</taxon>
        <taxon>Millerieae</taxon>
        <taxon>Smallanthus</taxon>
    </lineage>
</organism>
<reference evidence="1 2" key="2">
    <citation type="journal article" date="2022" name="Mol. Ecol. Resour.">
        <title>The genomes of chicory, endive, great burdock and yacon provide insights into Asteraceae paleo-polyploidization history and plant inulin production.</title>
        <authorList>
            <person name="Fan W."/>
            <person name="Wang S."/>
            <person name="Wang H."/>
            <person name="Wang A."/>
            <person name="Jiang F."/>
            <person name="Liu H."/>
            <person name="Zhao H."/>
            <person name="Xu D."/>
            <person name="Zhang Y."/>
        </authorList>
    </citation>
    <scope>NUCLEOTIDE SEQUENCE [LARGE SCALE GENOMIC DNA]</scope>
    <source>
        <strain evidence="2">cv. Yunnan</strain>
        <tissue evidence="1">Leaves</tissue>
    </source>
</reference>
<accession>A0ACB9KBX6</accession>
<dbReference type="EMBL" id="CM042018">
    <property type="protein sequence ID" value="KAI3829816.1"/>
    <property type="molecule type" value="Genomic_DNA"/>
</dbReference>
<sequence>MHFLYGNGGVCFTYGTCFALGGLPAVRKAHENCPAVRKGVKFLPETQLVDGGRGESYKSCLGKITDGKAVVLFEGANWAPLITFKIDELERLEKGRSGGK</sequence>
<name>A0ACB9KBX6_9ASTR</name>
<evidence type="ECO:0000313" key="1">
    <source>
        <dbReference type="EMBL" id="KAI3829816.1"/>
    </source>
</evidence>
<keyword evidence="2" id="KW-1185">Reference proteome</keyword>
<gene>
    <name evidence="1" type="ORF">L1987_03944</name>
</gene>
<reference evidence="2" key="1">
    <citation type="journal article" date="2022" name="Mol. Ecol. Resour.">
        <title>The genomes of chicory, endive, great burdock and yacon provide insights into Asteraceae palaeo-polyploidization history and plant inulin production.</title>
        <authorList>
            <person name="Fan W."/>
            <person name="Wang S."/>
            <person name="Wang H."/>
            <person name="Wang A."/>
            <person name="Jiang F."/>
            <person name="Liu H."/>
            <person name="Zhao H."/>
            <person name="Xu D."/>
            <person name="Zhang Y."/>
        </authorList>
    </citation>
    <scope>NUCLEOTIDE SEQUENCE [LARGE SCALE GENOMIC DNA]</scope>
    <source>
        <strain evidence="2">cv. Yunnan</strain>
    </source>
</reference>
<evidence type="ECO:0000313" key="2">
    <source>
        <dbReference type="Proteomes" id="UP001056120"/>
    </source>
</evidence>
<dbReference type="Proteomes" id="UP001056120">
    <property type="component" value="Linkage Group LG01"/>
</dbReference>